<keyword evidence="2" id="KW-1185">Reference proteome</keyword>
<dbReference type="EMBL" id="LT799839">
    <property type="protein sequence ID" value="SLK16496.1"/>
    <property type="molecule type" value="Genomic_DNA"/>
</dbReference>
<evidence type="ECO:0008006" key="3">
    <source>
        <dbReference type="Google" id="ProtNLM"/>
    </source>
</evidence>
<sequence length="39" mass="4610">MGNQRRFTKEYKEEIIRLVTEQGKKVYVGDITYISTEEG</sequence>
<dbReference type="Proteomes" id="UP000190476">
    <property type="component" value="Chromosome I"/>
</dbReference>
<organism evidence="1 2">
    <name type="scientific">Clostridium chauvoei JF4335</name>
    <dbReference type="NCBI Taxonomy" id="1351755"/>
    <lineage>
        <taxon>Bacteria</taxon>
        <taxon>Bacillati</taxon>
        <taxon>Bacillota</taxon>
        <taxon>Clostridia</taxon>
        <taxon>Eubacteriales</taxon>
        <taxon>Clostridiaceae</taxon>
        <taxon>Clostridium</taxon>
    </lineage>
</organism>
<dbReference type="AlphaFoldDB" id="S6F8S4"/>
<evidence type="ECO:0000313" key="2">
    <source>
        <dbReference type="Proteomes" id="UP000190476"/>
    </source>
</evidence>
<reference evidence="2" key="1">
    <citation type="submission" date="2017-03" db="EMBL/GenBank/DDBJ databases">
        <authorList>
            <person name="Falquet L."/>
            <person name="Falquet L."/>
        </authorList>
    </citation>
    <scope>NUCLEOTIDE SEQUENCE [LARGE SCALE GENOMIC DNA]</scope>
</reference>
<name>S6F8S4_9CLOT</name>
<proteinExistence type="predicted"/>
<gene>
    <name evidence="1" type="ORF">CCH01_10600</name>
</gene>
<evidence type="ECO:0000313" key="1">
    <source>
        <dbReference type="EMBL" id="SLK16496.1"/>
    </source>
</evidence>
<accession>S6F8S4</accession>
<protein>
    <recommendedName>
        <fullName evidence="3">Transposase</fullName>
    </recommendedName>
</protein>